<organism evidence="2 3">
    <name type="scientific">Pseudorhodoplanes sinuspersici</name>
    <dbReference type="NCBI Taxonomy" id="1235591"/>
    <lineage>
        <taxon>Bacteria</taxon>
        <taxon>Pseudomonadati</taxon>
        <taxon>Pseudomonadota</taxon>
        <taxon>Alphaproteobacteria</taxon>
        <taxon>Hyphomicrobiales</taxon>
        <taxon>Pseudorhodoplanes</taxon>
    </lineage>
</organism>
<dbReference type="Gene3D" id="3.90.1300.10">
    <property type="entry name" value="Amidase signature (AS) domain"/>
    <property type="match status" value="1"/>
</dbReference>
<evidence type="ECO:0000313" key="3">
    <source>
        <dbReference type="Proteomes" id="UP000194137"/>
    </source>
</evidence>
<proteinExistence type="inferred from homology"/>
<dbReference type="OrthoDB" id="9814821at2"/>
<dbReference type="RefSeq" id="WP_086091471.1">
    <property type="nucleotide sequence ID" value="NZ_CP021112.1"/>
</dbReference>
<gene>
    <name evidence="2" type="ORF">CAK95_16580</name>
</gene>
<dbReference type="InterPro" id="IPR000120">
    <property type="entry name" value="Amidase"/>
</dbReference>
<dbReference type="InterPro" id="IPR023631">
    <property type="entry name" value="Amidase_dom"/>
</dbReference>
<comment type="similarity">
    <text evidence="1">Belongs to the amidase family.</text>
</comment>
<dbReference type="PANTHER" id="PTHR11895">
    <property type="entry name" value="TRANSAMIDASE"/>
    <property type="match status" value="1"/>
</dbReference>
<sequence>MKHIETHQLWQLSAGELAAAYRAGMATPDTVLQAVLDRCEDVNPRINAVVTLDHPGAREAADASTHRWRAGEAFGPLDGVPVTVKDNILVKGLRATWGSKLYADFVPEIDEEPVARLRAAGAVILGKTNVPEFTLHGYTDNALFGPTGNPFNPALTPGGSSGGAVAAVAAGIGPLALCTDGGGSIRRPAAHTGLVGFKPSRGTVPRANGFPAILHDFEVAGPVARNVGDIILAMNAIGGKSWRQSDSGFAKTPLRIHYARTFSGAPVDADIAKAADDIAAELARQGHSVDRADSFDLAAPIADVWPVISQTGLAWLLSQHKDADEKINLMLADMARNGRAYSAADYLNALDIIKHVDRDVEGLFDECDLLLTPATAAMPWPATQSHPTTIAGQTVGPRGHAVFTPFANALGLPAISLPCASWPQDMPVGFQLCAARGQDAALLAFARDYEARTAWQTRWPAL</sequence>
<dbReference type="AlphaFoldDB" id="A0A1W7A092"/>
<dbReference type="STRING" id="1235591.CAK95_16580"/>
<evidence type="ECO:0000256" key="1">
    <source>
        <dbReference type="ARBA" id="ARBA00009199"/>
    </source>
</evidence>
<dbReference type="KEGG" id="psin:CAK95_16580"/>
<dbReference type="Proteomes" id="UP000194137">
    <property type="component" value="Chromosome"/>
</dbReference>
<keyword evidence="3" id="KW-1185">Reference proteome</keyword>
<dbReference type="InterPro" id="IPR036928">
    <property type="entry name" value="AS_sf"/>
</dbReference>
<dbReference type="Pfam" id="PF01425">
    <property type="entry name" value="Amidase"/>
    <property type="match status" value="1"/>
</dbReference>
<dbReference type="EMBL" id="CP021112">
    <property type="protein sequence ID" value="ARQ03016.1"/>
    <property type="molecule type" value="Genomic_DNA"/>
</dbReference>
<protein>
    <submittedName>
        <fullName evidence="2">Uncharacterized protein</fullName>
    </submittedName>
</protein>
<dbReference type="GO" id="GO:0003824">
    <property type="term" value="F:catalytic activity"/>
    <property type="evidence" value="ECO:0007669"/>
    <property type="project" value="InterPro"/>
</dbReference>
<accession>A0A1W7A092</accession>
<evidence type="ECO:0000313" key="2">
    <source>
        <dbReference type="EMBL" id="ARQ03016.1"/>
    </source>
</evidence>
<dbReference type="SUPFAM" id="SSF75304">
    <property type="entry name" value="Amidase signature (AS) enzymes"/>
    <property type="match status" value="1"/>
</dbReference>
<dbReference type="PANTHER" id="PTHR11895:SF151">
    <property type="entry name" value="GLUTAMYL-TRNA(GLN) AMIDOTRANSFERASE SUBUNIT A"/>
    <property type="match status" value="1"/>
</dbReference>
<name>A0A1W7A092_9HYPH</name>
<reference evidence="2 3" key="1">
    <citation type="submission" date="2017-05" db="EMBL/GenBank/DDBJ databases">
        <title>Full genome sequence of Pseudorhodoplanes sinuspersici.</title>
        <authorList>
            <person name="Dastgheib S.M.M."/>
            <person name="Shavandi M."/>
            <person name="Tirandaz H."/>
        </authorList>
    </citation>
    <scope>NUCLEOTIDE SEQUENCE [LARGE SCALE GENOMIC DNA]</scope>
    <source>
        <strain evidence="2 3">RIPI110</strain>
    </source>
</reference>